<dbReference type="Gene3D" id="3.10.180.10">
    <property type="entry name" value="2,3-Dihydroxybiphenyl 1,2-Dioxygenase, domain 1"/>
    <property type="match status" value="1"/>
</dbReference>
<sequence>MDDYAVPILPSRDLNETLDFYGRLGFTSEGAPPEKHGYVILSRGTVELHFWHDPDVDPLSTAASCYLHVRDVDALHRAWAEIGVPSDPATGSRLVPPADTDYGMREFALVDRSGNLLRVGSRSTS</sequence>
<dbReference type="InterPro" id="IPR029068">
    <property type="entry name" value="Glyas_Bleomycin-R_OHBP_Dase"/>
</dbReference>
<dbReference type="Proteomes" id="UP001501509">
    <property type="component" value="Unassembled WGS sequence"/>
</dbReference>
<reference evidence="5 6" key="1">
    <citation type="journal article" date="2019" name="Int. J. Syst. Evol. Microbiol.">
        <title>The Global Catalogue of Microorganisms (GCM) 10K type strain sequencing project: providing services to taxonomists for standard genome sequencing and annotation.</title>
        <authorList>
            <consortium name="The Broad Institute Genomics Platform"/>
            <consortium name="The Broad Institute Genome Sequencing Center for Infectious Disease"/>
            <person name="Wu L."/>
            <person name="Ma J."/>
        </authorList>
    </citation>
    <scope>NUCLEOTIDE SEQUENCE [LARGE SCALE GENOMIC DNA]</scope>
    <source>
        <strain evidence="5 6">JCM 6833</strain>
    </source>
</reference>
<feature type="domain" description="VOC" evidence="4">
    <location>
        <begin position="1"/>
        <end position="122"/>
    </location>
</feature>
<comment type="caution">
    <text evidence="5">The sequence shown here is derived from an EMBL/GenBank/DDBJ whole genome shotgun (WGS) entry which is preliminary data.</text>
</comment>
<proteinExistence type="inferred from homology"/>
<evidence type="ECO:0000259" key="4">
    <source>
        <dbReference type="PROSITE" id="PS51819"/>
    </source>
</evidence>
<evidence type="ECO:0000313" key="5">
    <source>
        <dbReference type="EMBL" id="GAA2632309.1"/>
    </source>
</evidence>
<protein>
    <recommendedName>
        <fullName evidence="2">Bleomycin resistance protein</fullName>
    </recommendedName>
</protein>
<evidence type="ECO:0000313" key="6">
    <source>
        <dbReference type="Proteomes" id="UP001501509"/>
    </source>
</evidence>
<dbReference type="RefSeq" id="WP_344548020.1">
    <property type="nucleotide sequence ID" value="NZ_BAAATD010000016.1"/>
</dbReference>
<evidence type="ECO:0000256" key="2">
    <source>
        <dbReference type="ARBA" id="ARBA00021572"/>
    </source>
</evidence>
<gene>
    <name evidence="5" type="ORF">GCM10010411_83260</name>
</gene>
<name>A0ABN3QQ05_9ACTN</name>
<accession>A0ABN3QQ05</accession>
<dbReference type="InterPro" id="IPR000335">
    <property type="entry name" value="Bleomycin-R"/>
</dbReference>
<evidence type="ECO:0000256" key="3">
    <source>
        <dbReference type="ARBA" id="ARBA00023251"/>
    </source>
</evidence>
<dbReference type="CDD" id="cd08349">
    <property type="entry name" value="BLMA_like"/>
    <property type="match status" value="1"/>
</dbReference>
<organism evidence="5 6">
    <name type="scientific">Actinomadura fulvescens</name>
    <dbReference type="NCBI Taxonomy" id="46160"/>
    <lineage>
        <taxon>Bacteria</taxon>
        <taxon>Bacillati</taxon>
        <taxon>Actinomycetota</taxon>
        <taxon>Actinomycetes</taxon>
        <taxon>Streptosporangiales</taxon>
        <taxon>Thermomonosporaceae</taxon>
        <taxon>Actinomadura</taxon>
    </lineage>
</organism>
<evidence type="ECO:0000256" key="1">
    <source>
        <dbReference type="ARBA" id="ARBA00011051"/>
    </source>
</evidence>
<keyword evidence="6" id="KW-1185">Reference proteome</keyword>
<dbReference type="InterPro" id="IPR004360">
    <property type="entry name" value="Glyas_Fos-R_dOase_dom"/>
</dbReference>
<dbReference type="Pfam" id="PF00903">
    <property type="entry name" value="Glyoxalase"/>
    <property type="match status" value="1"/>
</dbReference>
<comment type="similarity">
    <text evidence="1">Belongs to the bleomycin resistance protein family.</text>
</comment>
<dbReference type="InterPro" id="IPR037523">
    <property type="entry name" value="VOC_core"/>
</dbReference>
<dbReference type="PROSITE" id="PS51819">
    <property type="entry name" value="VOC"/>
    <property type="match status" value="1"/>
</dbReference>
<keyword evidence="3" id="KW-0046">Antibiotic resistance</keyword>
<dbReference type="EMBL" id="BAAATD010000016">
    <property type="protein sequence ID" value="GAA2632309.1"/>
    <property type="molecule type" value="Genomic_DNA"/>
</dbReference>
<dbReference type="SUPFAM" id="SSF54593">
    <property type="entry name" value="Glyoxalase/Bleomycin resistance protein/Dihydroxybiphenyl dioxygenase"/>
    <property type="match status" value="1"/>
</dbReference>